<organism evidence="1 2">
    <name type="scientific">Limnospira platensis NIES-46</name>
    <dbReference type="NCBI Taxonomy" id="1236695"/>
    <lineage>
        <taxon>Bacteria</taxon>
        <taxon>Bacillati</taxon>
        <taxon>Cyanobacteriota</taxon>
        <taxon>Cyanophyceae</taxon>
        <taxon>Oscillatoriophycideae</taxon>
        <taxon>Oscillatoriales</taxon>
        <taxon>Sirenicapillariaceae</taxon>
        <taxon>Limnospira</taxon>
    </lineage>
</organism>
<name>A0A5M3T8V9_LIMPL</name>
<evidence type="ECO:0000313" key="1">
    <source>
        <dbReference type="EMBL" id="GCE95307.1"/>
    </source>
</evidence>
<comment type="caution">
    <text evidence="1">The sequence shown here is derived from an EMBL/GenBank/DDBJ whole genome shotgun (WGS) entry which is preliminary data.</text>
</comment>
<dbReference type="GeneID" id="301684158"/>
<dbReference type="EMBL" id="BIMW01000126">
    <property type="protein sequence ID" value="GCE95307.1"/>
    <property type="molecule type" value="Genomic_DNA"/>
</dbReference>
<accession>A0A5M3T8V9</accession>
<evidence type="ECO:0000313" key="2">
    <source>
        <dbReference type="Proteomes" id="UP000326169"/>
    </source>
</evidence>
<dbReference type="Proteomes" id="UP000326169">
    <property type="component" value="Unassembled WGS sequence"/>
</dbReference>
<proteinExistence type="predicted"/>
<dbReference type="RefSeq" id="WP_006619595.1">
    <property type="nucleotide sequence ID" value="NZ_BIMW01000126.1"/>
</dbReference>
<gene>
    <name evidence="1" type="ORF">NIES46_33700</name>
</gene>
<keyword evidence="2" id="KW-1185">Reference proteome</keyword>
<sequence length="144" mass="15806">MNRILLQSISGVLGVAIASTVWVEGVQAQSRTRFQPFAEEFNQAATRSSGDAFKNQSLMGQLSVFLGLSYPWPGAINGFPESLIADDARRVNQLYRERMLQQTLSSPTVRTPDLANPYNTSILTQPSVINQLSNDTPGGFLFNP</sequence>
<reference evidence="1 2" key="1">
    <citation type="journal article" date="2019" name="J Genomics">
        <title>The Draft Genome of a Hydrogen-producing Cyanobacterium, Arthrospira platensis NIES-46.</title>
        <authorList>
            <person name="Suzuki S."/>
            <person name="Yamaguchi H."/>
            <person name="Kawachi M."/>
        </authorList>
    </citation>
    <scope>NUCLEOTIDE SEQUENCE [LARGE SCALE GENOMIC DNA]</scope>
    <source>
        <strain evidence="1 2">NIES-46</strain>
    </source>
</reference>
<protein>
    <submittedName>
        <fullName evidence="1">Uncharacterized protein</fullName>
    </submittedName>
</protein>